<name>A0A2G9U645_TELCI</name>
<dbReference type="OrthoDB" id="2251794at2759"/>
<keyword evidence="2" id="KW-1185">Reference proteome</keyword>
<dbReference type="EMBL" id="KZ348844">
    <property type="protein sequence ID" value="PIO65645.1"/>
    <property type="molecule type" value="Genomic_DNA"/>
</dbReference>
<evidence type="ECO:0000313" key="2">
    <source>
        <dbReference type="Proteomes" id="UP000230423"/>
    </source>
</evidence>
<reference evidence="1 2" key="1">
    <citation type="submission" date="2015-09" db="EMBL/GenBank/DDBJ databases">
        <title>Draft genome of the parasitic nematode Teladorsagia circumcincta isolate WARC Sus (inbred).</title>
        <authorList>
            <person name="Mitreva M."/>
        </authorList>
    </citation>
    <scope>NUCLEOTIDE SEQUENCE [LARGE SCALE GENOMIC DNA]</scope>
    <source>
        <strain evidence="1 2">S</strain>
    </source>
</reference>
<dbReference type="PANTHER" id="PTHR23208">
    <property type="entry name" value="LYSOZYME PROTEIN"/>
    <property type="match status" value="1"/>
</dbReference>
<proteinExistence type="predicted"/>
<sequence length="175" mass="19120">MTPANFNDFSAFGGWTAPSVKQFVQADTLCGVTLNRMLGLALLSALILSCISGPLVQQELTAQQQAFQLLVTDYAVDINTSVSLTAFQCFHQYSHNVAFIRYWSVRGNGPSNMSPADFNDFSAFGGWTAPLVKQFVRADTFCGVTLNRNVYDTQMPTGVMGNEEKLNTSLVIALD</sequence>
<gene>
    <name evidence="1" type="ORF">TELCIR_12671</name>
</gene>
<dbReference type="GO" id="GO:0007165">
    <property type="term" value="P:signal transduction"/>
    <property type="evidence" value="ECO:0007669"/>
    <property type="project" value="TreeGrafter"/>
</dbReference>
<dbReference type="InterPro" id="IPR051595">
    <property type="entry name" value="GH25_Enzymes"/>
</dbReference>
<accession>A0A2G9U645</accession>
<protein>
    <submittedName>
        <fullName evidence="1">Uncharacterized protein</fullName>
    </submittedName>
</protein>
<evidence type="ECO:0000313" key="1">
    <source>
        <dbReference type="EMBL" id="PIO65645.1"/>
    </source>
</evidence>
<dbReference type="Proteomes" id="UP000230423">
    <property type="component" value="Unassembled WGS sequence"/>
</dbReference>
<organism evidence="1 2">
    <name type="scientific">Teladorsagia circumcincta</name>
    <name type="common">Brown stomach worm</name>
    <name type="synonym">Ostertagia circumcincta</name>
    <dbReference type="NCBI Taxonomy" id="45464"/>
    <lineage>
        <taxon>Eukaryota</taxon>
        <taxon>Metazoa</taxon>
        <taxon>Ecdysozoa</taxon>
        <taxon>Nematoda</taxon>
        <taxon>Chromadorea</taxon>
        <taxon>Rhabditida</taxon>
        <taxon>Rhabditina</taxon>
        <taxon>Rhabditomorpha</taxon>
        <taxon>Strongyloidea</taxon>
        <taxon>Trichostrongylidae</taxon>
        <taxon>Teladorsagia</taxon>
    </lineage>
</organism>
<dbReference type="PANTHER" id="PTHR23208:SF36">
    <property type="entry name" value="LYSOZYME-RELATED"/>
    <property type="match status" value="1"/>
</dbReference>
<dbReference type="AlphaFoldDB" id="A0A2G9U645"/>
<dbReference type="GO" id="GO:0045087">
    <property type="term" value="P:innate immune response"/>
    <property type="evidence" value="ECO:0007669"/>
    <property type="project" value="TreeGrafter"/>
</dbReference>